<reference evidence="1 2" key="1">
    <citation type="journal article" date="2020" name="Microorganisms">
        <title>Osmotic Adaptation and Compatible Solute Biosynthesis of Phototrophic Bacteria as Revealed from Genome Analyses.</title>
        <authorList>
            <person name="Imhoff J.F."/>
            <person name="Rahn T."/>
            <person name="Kunzel S."/>
            <person name="Keller A."/>
            <person name="Neulinger S.C."/>
        </authorList>
    </citation>
    <scope>NUCLEOTIDE SEQUENCE [LARGE SCALE GENOMIC DNA]</scope>
    <source>
        <strain evidence="1 2">DSM 25653</strain>
    </source>
</reference>
<dbReference type="RefSeq" id="WP_200248819.1">
    <property type="nucleotide sequence ID" value="NZ_NRRY01000054.1"/>
</dbReference>
<dbReference type="Proteomes" id="UP001138768">
    <property type="component" value="Unassembled WGS sequence"/>
</dbReference>
<gene>
    <name evidence="1" type="ORF">CKO42_21655</name>
</gene>
<name>A0A9X0WCD2_9GAMM</name>
<comment type="caution">
    <text evidence="1">The sequence shown here is derived from an EMBL/GenBank/DDBJ whole genome shotgun (WGS) entry which is preliminary data.</text>
</comment>
<evidence type="ECO:0000313" key="1">
    <source>
        <dbReference type="EMBL" id="MBK1620980.1"/>
    </source>
</evidence>
<sequence length="120" mass="13667">MQQLDRIVELYLLLPAYPRKSTVTDLHQRLLSRGPDFTVCRRTVERDLAFMMGSRHLAVETDEAKPAGWYRDPQRSMFIKQLFVNTPQAIKVSQRTLADAGCLPTAARRTPATAEHASLR</sequence>
<accession>A0A9X0WCD2</accession>
<proteinExistence type="predicted"/>
<keyword evidence="2" id="KW-1185">Reference proteome</keyword>
<dbReference type="EMBL" id="NRRY01000054">
    <property type="protein sequence ID" value="MBK1620980.1"/>
    <property type="molecule type" value="Genomic_DNA"/>
</dbReference>
<dbReference type="AlphaFoldDB" id="A0A9X0WCD2"/>
<protein>
    <recommendedName>
        <fullName evidence="3">WYL domain-containing protein</fullName>
    </recommendedName>
</protein>
<evidence type="ECO:0000313" key="2">
    <source>
        <dbReference type="Proteomes" id="UP001138768"/>
    </source>
</evidence>
<evidence type="ECO:0008006" key="3">
    <source>
        <dbReference type="Google" id="ProtNLM"/>
    </source>
</evidence>
<organism evidence="1 2">
    <name type="scientific">Lamprobacter modestohalophilus</name>
    <dbReference type="NCBI Taxonomy" id="1064514"/>
    <lineage>
        <taxon>Bacteria</taxon>
        <taxon>Pseudomonadati</taxon>
        <taxon>Pseudomonadota</taxon>
        <taxon>Gammaproteobacteria</taxon>
        <taxon>Chromatiales</taxon>
        <taxon>Chromatiaceae</taxon>
        <taxon>Lamprobacter</taxon>
    </lineage>
</organism>